<evidence type="ECO:0000256" key="2">
    <source>
        <dbReference type="SAM" id="Phobius"/>
    </source>
</evidence>
<keyword evidence="2" id="KW-0472">Membrane</keyword>
<proteinExistence type="predicted"/>
<protein>
    <recommendedName>
        <fullName evidence="5">DUF2975 domain-containing protein</fullName>
    </recommendedName>
</protein>
<keyword evidence="2" id="KW-0812">Transmembrane</keyword>
<evidence type="ECO:0008006" key="5">
    <source>
        <dbReference type="Google" id="ProtNLM"/>
    </source>
</evidence>
<organism evidence="3 4">
    <name type="scientific">Roseimaritima multifibrata</name>
    <dbReference type="NCBI Taxonomy" id="1930274"/>
    <lineage>
        <taxon>Bacteria</taxon>
        <taxon>Pseudomonadati</taxon>
        <taxon>Planctomycetota</taxon>
        <taxon>Planctomycetia</taxon>
        <taxon>Pirellulales</taxon>
        <taxon>Pirellulaceae</taxon>
        <taxon>Roseimaritima</taxon>
    </lineage>
</organism>
<reference evidence="3 4" key="1">
    <citation type="submission" date="2019-02" db="EMBL/GenBank/DDBJ databases">
        <title>Deep-cultivation of Planctomycetes and their phenomic and genomic characterization uncovers novel biology.</title>
        <authorList>
            <person name="Wiegand S."/>
            <person name="Jogler M."/>
            <person name="Boedeker C."/>
            <person name="Pinto D."/>
            <person name="Vollmers J."/>
            <person name="Rivas-Marin E."/>
            <person name="Kohn T."/>
            <person name="Peeters S.H."/>
            <person name="Heuer A."/>
            <person name="Rast P."/>
            <person name="Oberbeckmann S."/>
            <person name="Bunk B."/>
            <person name="Jeske O."/>
            <person name="Meyerdierks A."/>
            <person name="Storesund J.E."/>
            <person name="Kallscheuer N."/>
            <person name="Luecker S."/>
            <person name="Lage O.M."/>
            <person name="Pohl T."/>
            <person name="Merkel B.J."/>
            <person name="Hornburger P."/>
            <person name="Mueller R.-W."/>
            <person name="Bruemmer F."/>
            <person name="Labrenz M."/>
            <person name="Spormann A.M."/>
            <person name="Op den Camp H."/>
            <person name="Overmann J."/>
            <person name="Amann R."/>
            <person name="Jetten M.S.M."/>
            <person name="Mascher T."/>
            <person name="Medema M.H."/>
            <person name="Devos D.P."/>
            <person name="Kaster A.-K."/>
            <person name="Ovreas L."/>
            <person name="Rohde M."/>
            <person name="Galperin M.Y."/>
            <person name="Jogler C."/>
        </authorList>
    </citation>
    <scope>NUCLEOTIDE SEQUENCE [LARGE SCALE GENOMIC DNA]</scope>
    <source>
        <strain evidence="3 4">FF011L</strain>
    </source>
</reference>
<keyword evidence="2" id="KW-1133">Transmembrane helix</keyword>
<dbReference type="AlphaFoldDB" id="A0A517MCA6"/>
<feature type="region of interest" description="Disordered" evidence="1">
    <location>
        <begin position="1"/>
        <end position="27"/>
    </location>
</feature>
<feature type="transmembrane region" description="Helical" evidence="2">
    <location>
        <begin position="49"/>
        <end position="71"/>
    </location>
</feature>
<name>A0A517MCA6_9BACT</name>
<dbReference type="RefSeq" id="WP_145350746.1">
    <property type="nucleotide sequence ID" value="NZ_CP036262.1"/>
</dbReference>
<keyword evidence="4" id="KW-1185">Reference proteome</keyword>
<accession>A0A517MCA6</accession>
<dbReference type="EMBL" id="CP036262">
    <property type="protein sequence ID" value="QDS92505.1"/>
    <property type="molecule type" value="Genomic_DNA"/>
</dbReference>
<gene>
    <name evidence="3" type="ORF">FF011L_12510</name>
</gene>
<dbReference type="KEGG" id="rml:FF011L_12510"/>
<feature type="transmembrane region" description="Helical" evidence="2">
    <location>
        <begin position="104"/>
        <end position="123"/>
    </location>
</feature>
<feature type="transmembrane region" description="Helical" evidence="2">
    <location>
        <begin position="144"/>
        <end position="167"/>
    </location>
</feature>
<evidence type="ECO:0000256" key="1">
    <source>
        <dbReference type="SAM" id="MobiDB-lite"/>
    </source>
</evidence>
<feature type="transmembrane region" description="Helical" evidence="2">
    <location>
        <begin position="179"/>
        <end position="199"/>
    </location>
</feature>
<evidence type="ECO:0000313" key="3">
    <source>
        <dbReference type="EMBL" id="QDS92505.1"/>
    </source>
</evidence>
<dbReference type="Proteomes" id="UP000320672">
    <property type="component" value="Chromosome"/>
</dbReference>
<dbReference type="OrthoDB" id="282488at2"/>
<evidence type="ECO:0000313" key="4">
    <source>
        <dbReference type="Proteomes" id="UP000320672"/>
    </source>
</evidence>
<feature type="compositionally biased region" description="Acidic residues" evidence="1">
    <location>
        <begin position="17"/>
        <end position="26"/>
    </location>
</feature>
<sequence length="209" mass="22586">MPFEKLDSFTNPFGDSSEPEEVQESNDDLRLPASDVVVRKPLGKRLKYYAVNAIALPTGLIVSAEVSAAGLRSLLAVTQMPLSRLPISGAAQISQYQGIERLDLAILMAALLFAATAVLWANVFKCLAKPGQITADWKNRKAWLILRSVIAVTVLSSEAVLFYHGVAAEGGGGWTETPVYVPLVTSVLWIAAVAMLGAYHSDYVTEHKE</sequence>